<protein>
    <submittedName>
        <fullName evidence="1">Uncharacterized protein</fullName>
    </submittedName>
</protein>
<accession>A0A1G2U2M6</accession>
<reference evidence="1 2" key="1">
    <citation type="journal article" date="2016" name="Nat. Commun.">
        <title>Thousands of microbial genomes shed light on interconnected biogeochemical processes in an aquifer system.</title>
        <authorList>
            <person name="Anantharaman K."/>
            <person name="Brown C.T."/>
            <person name="Hug L.A."/>
            <person name="Sharon I."/>
            <person name="Castelle C.J."/>
            <person name="Probst A.J."/>
            <person name="Thomas B.C."/>
            <person name="Singh A."/>
            <person name="Wilkins M.J."/>
            <person name="Karaoz U."/>
            <person name="Brodie E.L."/>
            <person name="Williams K.H."/>
            <person name="Hubbard S.S."/>
            <person name="Banfield J.F."/>
        </authorList>
    </citation>
    <scope>NUCLEOTIDE SEQUENCE [LARGE SCALE GENOMIC DNA]</scope>
</reference>
<dbReference type="Proteomes" id="UP000179283">
    <property type="component" value="Unassembled WGS sequence"/>
</dbReference>
<name>A0A1G2U2M6_9BACT</name>
<organism evidence="1 2">
    <name type="scientific">Candidatus Zambryskibacteria bacterium RIFCSPLOWO2_01_FULL_43_17</name>
    <dbReference type="NCBI Taxonomy" id="1802760"/>
    <lineage>
        <taxon>Bacteria</taxon>
        <taxon>Candidatus Zambryskiibacteriota</taxon>
    </lineage>
</organism>
<evidence type="ECO:0000313" key="1">
    <source>
        <dbReference type="EMBL" id="OHB03778.1"/>
    </source>
</evidence>
<comment type="caution">
    <text evidence="1">The sequence shown here is derived from an EMBL/GenBank/DDBJ whole genome shotgun (WGS) entry which is preliminary data.</text>
</comment>
<gene>
    <name evidence="1" type="ORF">A2920_01860</name>
</gene>
<dbReference type="AlphaFoldDB" id="A0A1G2U2M6"/>
<dbReference type="EMBL" id="MHWD01000016">
    <property type="protein sequence ID" value="OHB03778.1"/>
    <property type="molecule type" value="Genomic_DNA"/>
</dbReference>
<evidence type="ECO:0000313" key="2">
    <source>
        <dbReference type="Proteomes" id="UP000179283"/>
    </source>
</evidence>
<sequence>MILFVFWGLAMEGAWVEAQTPTGDSFVKGEMKSGDEYVELLRLRSSRVVPTPSQVLAAFQARDPEARLKNLSDLYAYISELDTVPCPAGTNLIMARYVFSTRLLHTDFERVCKPGEMLLRNRRTKEIIASLDCGNTVGSPRYLPGDEPVLGVEVKTVMVPSKPDTVRLPAPPARVEMQFKTDTLWRSRPWGWRVAEDGIFGVIGGIVGYNLRQFPACPAIPGGGPVNPPNQTSPVFGVSLRINR</sequence>
<proteinExistence type="predicted"/>